<reference evidence="2 3" key="1">
    <citation type="journal article" date="2014" name="Genome Announc.">
        <title>Draft genome sequences of the altered schaedler flora, a defined bacterial community from gnotobiotic mice.</title>
        <authorList>
            <person name="Wannemuehler M.J."/>
            <person name="Overstreet A.M."/>
            <person name="Ward D.V."/>
            <person name="Phillips G.J."/>
        </authorList>
    </citation>
    <scope>NUCLEOTIDE SEQUENCE [LARGE SCALE GENOMIC DNA]</scope>
    <source>
        <strain evidence="2 3">ASF492</strain>
    </source>
</reference>
<name>N2BD72_9FIRM</name>
<organism evidence="2 3">
    <name type="scientific">Eubacterium plexicaudatum ASF492</name>
    <dbReference type="NCBI Taxonomy" id="1235802"/>
    <lineage>
        <taxon>Bacteria</taxon>
        <taxon>Bacillati</taxon>
        <taxon>Bacillota</taxon>
        <taxon>Clostridia</taxon>
        <taxon>Eubacteriales</taxon>
        <taxon>Eubacteriaceae</taxon>
        <taxon>Eubacterium</taxon>
    </lineage>
</organism>
<dbReference type="CDD" id="cd12797">
    <property type="entry name" value="M23_peptidase"/>
    <property type="match status" value="1"/>
</dbReference>
<dbReference type="Pfam" id="PF01551">
    <property type="entry name" value="Peptidase_M23"/>
    <property type="match status" value="1"/>
</dbReference>
<dbReference type="GO" id="GO:0004222">
    <property type="term" value="F:metalloendopeptidase activity"/>
    <property type="evidence" value="ECO:0007669"/>
    <property type="project" value="TreeGrafter"/>
</dbReference>
<keyword evidence="3" id="KW-1185">Reference proteome</keyword>
<sequence length="291" mass="33573">MNQKRIFWIILLFLIASLDVSLTRNLEQNHSTGRWESQLADEEEALATIRAFELPYDVYKKFFGKLKEDFKIKNNRELSESILAYLFCQSLEQSDLEQWREQEQEAEPELYADFTKMIENLLADAVFFPVPEASDNEEASVSYENSWQFERTYGGVRGHEGCDLMASVQVRGYYPIVSVSDGIVEKMGWLPQGGYRIGIRSRQGVYYYYAHLAEYEEGITEGMDITAGQLLGYMGDTGYSEVEGTTGNFPVHLHFGMYLDVDGKGEVSFNPYYLLGMLEHKKLKYVYRRKG</sequence>
<comment type="caution">
    <text evidence="2">The sequence shown here is derived from an EMBL/GenBank/DDBJ whole genome shotgun (WGS) entry which is preliminary data.</text>
</comment>
<evidence type="ECO:0000313" key="3">
    <source>
        <dbReference type="Proteomes" id="UP000012589"/>
    </source>
</evidence>
<gene>
    <name evidence="2" type="ORF">C823_00657</name>
</gene>
<dbReference type="AlphaFoldDB" id="N2BD72"/>
<dbReference type="HOGENOM" id="CLU_086664_0_0_9"/>
<dbReference type="InterPro" id="IPR050570">
    <property type="entry name" value="Cell_wall_metabolism_enzyme"/>
</dbReference>
<evidence type="ECO:0000313" key="2">
    <source>
        <dbReference type="EMBL" id="EMZ36290.1"/>
    </source>
</evidence>
<dbReference type="Proteomes" id="UP000012589">
    <property type="component" value="Unassembled WGS sequence"/>
</dbReference>
<dbReference type="eggNOG" id="COG0739">
    <property type="taxonomic scope" value="Bacteria"/>
</dbReference>
<dbReference type="PANTHER" id="PTHR21666:SF270">
    <property type="entry name" value="MUREIN HYDROLASE ACTIVATOR ENVC"/>
    <property type="match status" value="1"/>
</dbReference>
<dbReference type="Gene3D" id="2.70.70.10">
    <property type="entry name" value="Glucose Permease (Domain IIA)"/>
    <property type="match status" value="1"/>
</dbReference>
<dbReference type="EMBL" id="AQFT01000023">
    <property type="protein sequence ID" value="EMZ36290.1"/>
    <property type="molecule type" value="Genomic_DNA"/>
</dbReference>
<dbReference type="SUPFAM" id="SSF51261">
    <property type="entry name" value="Duplicated hybrid motif"/>
    <property type="match status" value="1"/>
</dbReference>
<protein>
    <recommendedName>
        <fullName evidence="1">M23ase beta-sheet core domain-containing protein</fullName>
    </recommendedName>
</protein>
<feature type="domain" description="M23ase beta-sheet core" evidence="1">
    <location>
        <begin position="158"/>
        <end position="259"/>
    </location>
</feature>
<proteinExistence type="predicted"/>
<dbReference type="PATRIC" id="fig|1235802.3.peg.694"/>
<dbReference type="PANTHER" id="PTHR21666">
    <property type="entry name" value="PEPTIDASE-RELATED"/>
    <property type="match status" value="1"/>
</dbReference>
<evidence type="ECO:0000259" key="1">
    <source>
        <dbReference type="Pfam" id="PF01551"/>
    </source>
</evidence>
<dbReference type="STRING" id="1235802.C823_00657"/>
<accession>N2BD72</accession>
<dbReference type="InterPro" id="IPR016047">
    <property type="entry name" value="M23ase_b-sheet_dom"/>
</dbReference>
<dbReference type="InterPro" id="IPR011055">
    <property type="entry name" value="Dup_hybrid_motif"/>
</dbReference>